<comment type="caution">
    <text evidence="4">The sequence shown here is derived from an EMBL/GenBank/DDBJ whole genome shotgun (WGS) entry which is preliminary data.</text>
</comment>
<dbReference type="InterPro" id="IPR002885">
    <property type="entry name" value="PPR_rpt"/>
</dbReference>
<dbReference type="GO" id="GO:0003729">
    <property type="term" value="F:mRNA binding"/>
    <property type="evidence" value="ECO:0007669"/>
    <property type="project" value="TreeGrafter"/>
</dbReference>
<evidence type="ECO:0000256" key="2">
    <source>
        <dbReference type="ARBA" id="ARBA00022946"/>
    </source>
</evidence>
<feature type="repeat" description="PPR" evidence="3">
    <location>
        <begin position="73"/>
        <end position="107"/>
    </location>
</feature>
<dbReference type="PROSITE" id="PS51375">
    <property type="entry name" value="PPR"/>
    <property type="match status" value="1"/>
</dbReference>
<dbReference type="Gene3D" id="1.25.40.10">
    <property type="entry name" value="Tetratricopeptide repeat domain"/>
    <property type="match status" value="1"/>
</dbReference>
<reference evidence="4" key="1">
    <citation type="submission" date="2020-10" db="EMBL/GenBank/DDBJ databases">
        <authorList>
            <person name="Han B."/>
            <person name="Lu T."/>
            <person name="Zhao Q."/>
            <person name="Huang X."/>
            <person name="Zhao Y."/>
        </authorList>
    </citation>
    <scope>NUCLEOTIDE SEQUENCE</scope>
</reference>
<proteinExistence type="predicted"/>
<keyword evidence="1" id="KW-0677">Repeat</keyword>
<dbReference type="PANTHER" id="PTHR47933">
    <property type="entry name" value="PENTATRICOPEPTIDE REPEAT-CONTAINING PROTEIN 1, MITOCHONDRIAL"/>
    <property type="match status" value="1"/>
</dbReference>
<evidence type="ECO:0000256" key="3">
    <source>
        <dbReference type="PROSITE-ProRule" id="PRU00708"/>
    </source>
</evidence>
<dbReference type="AlphaFoldDB" id="A0A811PPH0"/>
<gene>
    <name evidence="4" type="ORF">NCGR_LOCUS29780</name>
</gene>
<dbReference type="NCBIfam" id="TIGR00756">
    <property type="entry name" value="PPR"/>
    <property type="match status" value="1"/>
</dbReference>
<organism evidence="4 5">
    <name type="scientific">Miscanthus lutarioriparius</name>
    <dbReference type="NCBI Taxonomy" id="422564"/>
    <lineage>
        <taxon>Eukaryota</taxon>
        <taxon>Viridiplantae</taxon>
        <taxon>Streptophyta</taxon>
        <taxon>Embryophyta</taxon>
        <taxon>Tracheophyta</taxon>
        <taxon>Spermatophyta</taxon>
        <taxon>Magnoliopsida</taxon>
        <taxon>Liliopsida</taxon>
        <taxon>Poales</taxon>
        <taxon>Poaceae</taxon>
        <taxon>PACMAD clade</taxon>
        <taxon>Panicoideae</taxon>
        <taxon>Andropogonodae</taxon>
        <taxon>Andropogoneae</taxon>
        <taxon>Saccharinae</taxon>
        <taxon>Miscanthus</taxon>
    </lineage>
</organism>
<keyword evidence="5" id="KW-1185">Reference proteome</keyword>
<evidence type="ECO:0000313" key="4">
    <source>
        <dbReference type="EMBL" id="CAD6245475.1"/>
    </source>
</evidence>
<dbReference type="Pfam" id="PF13041">
    <property type="entry name" value="PPR_2"/>
    <property type="match status" value="1"/>
</dbReference>
<accession>A0A811PPH0</accession>
<dbReference type="EMBL" id="CAJGYO010000007">
    <property type="protein sequence ID" value="CAD6245475.1"/>
    <property type="molecule type" value="Genomic_DNA"/>
</dbReference>
<name>A0A811PPH0_9POAL</name>
<evidence type="ECO:0000256" key="1">
    <source>
        <dbReference type="ARBA" id="ARBA00022737"/>
    </source>
</evidence>
<evidence type="ECO:0008006" key="6">
    <source>
        <dbReference type="Google" id="ProtNLM"/>
    </source>
</evidence>
<dbReference type="InterPro" id="IPR051240">
    <property type="entry name" value="Mito_RNA-Proc/Resp"/>
</dbReference>
<dbReference type="OrthoDB" id="185373at2759"/>
<keyword evidence="2" id="KW-0809">Transit peptide</keyword>
<dbReference type="Proteomes" id="UP000604825">
    <property type="component" value="Unassembled WGS sequence"/>
</dbReference>
<dbReference type="InterPro" id="IPR011990">
    <property type="entry name" value="TPR-like_helical_dom_sf"/>
</dbReference>
<sequence length="133" mass="13958">MPSPAPTALPRLLAAISAAASSPTDLRRLSHLLISPSAPLPPIRCLNTLLMALARHGMLSDMESLAARMPARNLHTYTTLINAYCLAGDLPAAKRHLSSLLRAGLAPDSHAYTSFVLGTAARGCSRTPADCSC</sequence>
<dbReference type="PANTHER" id="PTHR47933:SF71">
    <property type="entry name" value="PENTATRICOPEPTIDE REPEAT (PPR) SUPERFAMILY PROTEIN"/>
    <property type="match status" value="1"/>
</dbReference>
<evidence type="ECO:0000313" key="5">
    <source>
        <dbReference type="Proteomes" id="UP000604825"/>
    </source>
</evidence>
<protein>
    <recommendedName>
        <fullName evidence="6">Pentatricopeptide repeat-containing protein</fullName>
    </recommendedName>
</protein>